<dbReference type="InterPro" id="IPR036388">
    <property type="entry name" value="WH-like_DNA-bd_sf"/>
</dbReference>
<dbReference type="PANTHER" id="PTHR47691">
    <property type="entry name" value="REGULATOR-RELATED"/>
    <property type="match status" value="1"/>
</dbReference>
<dbReference type="SUPFAM" id="SSF48452">
    <property type="entry name" value="TPR-like"/>
    <property type="match status" value="2"/>
</dbReference>
<dbReference type="Pfam" id="PF03704">
    <property type="entry name" value="BTAD"/>
    <property type="match status" value="1"/>
</dbReference>
<dbReference type="Pfam" id="PF00486">
    <property type="entry name" value="Trans_reg_C"/>
    <property type="match status" value="1"/>
</dbReference>
<feature type="domain" description="AAA+ ATPase" evidence="3">
    <location>
        <begin position="275"/>
        <end position="409"/>
    </location>
</feature>
<organism evidence="6 7">
    <name type="scientific">Kribbella karoonensis</name>
    <dbReference type="NCBI Taxonomy" id="324851"/>
    <lineage>
        <taxon>Bacteria</taxon>
        <taxon>Bacillati</taxon>
        <taxon>Actinomycetota</taxon>
        <taxon>Actinomycetes</taxon>
        <taxon>Propionibacteriales</taxon>
        <taxon>Kribbellaceae</taxon>
        <taxon>Kribbella</taxon>
    </lineage>
</organism>
<dbReference type="SMART" id="SM01043">
    <property type="entry name" value="BTAD"/>
    <property type="match status" value="1"/>
</dbReference>
<evidence type="ECO:0000313" key="6">
    <source>
        <dbReference type="EMBL" id="GAA1563287.1"/>
    </source>
</evidence>
<keyword evidence="2" id="KW-0238">DNA-binding</keyword>
<dbReference type="Gene3D" id="1.25.40.10">
    <property type="entry name" value="Tetratricopeptide repeat domain"/>
    <property type="match status" value="2"/>
</dbReference>
<feature type="domain" description="Bacterial transcriptional activator" evidence="5">
    <location>
        <begin position="94"/>
        <end position="235"/>
    </location>
</feature>
<feature type="domain" description="OmpR/PhoB-type" evidence="4">
    <location>
        <begin position="23"/>
        <end position="87"/>
    </location>
</feature>
<dbReference type="InterPro" id="IPR003593">
    <property type="entry name" value="AAA+_ATPase"/>
</dbReference>
<dbReference type="Pfam" id="PF13424">
    <property type="entry name" value="TPR_12"/>
    <property type="match status" value="1"/>
</dbReference>
<dbReference type="SMART" id="SM00028">
    <property type="entry name" value="TPR"/>
    <property type="match status" value="4"/>
</dbReference>
<dbReference type="SMART" id="SM00382">
    <property type="entry name" value="AAA"/>
    <property type="match status" value="1"/>
</dbReference>
<dbReference type="InterPro" id="IPR027417">
    <property type="entry name" value="P-loop_NTPase"/>
</dbReference>
<dbReference type="SUPFAM" id="SSF46894">
    <property type="entry name" value="C-terminal effector domain of the bipartite response regulators"/>
    <property type="match status" value="1"/>
</dbReference>
<evidence type="ECO:0000259" key="3">
    <source>
        <dbReference type="SMART" id="SM00382"/>
    </source>
</evidence>
<dbReference type="SMART" id="SM00862">
    <property type="entry name" value="Trans_reg_C"/>
    <property type="match status" value="1"/>
</dbReference>
<dbReference type="PANTHER" id="PTHR47691:SF3">
    <property type="entry name" value="HTH-TYPE TRANSCRIPTIONAL REGULATOR RV0890C-RELATED"/>
    <property type="match status" value="1"/>
</dbReference>
<dbReference type="InterPro" id="IPR001867">
    <property type="entry name" value="OmpR/PhoB-type_DNA-bd"/>
</dbReference>
<dbReference type="InterPro" id="IPR002182">
    <property type="entry name" value="NB-ARC"/>
</dbReference>
<comment type="caution">
    <text evidence="6">The sequence shown here is derived from an EMBL/GenBank/DDBJ whole genome shotgun (WGS) entry which is preliminary data.</text>
</comment>
<dbReference type="InterPro" id="IPR005158">
    <property type="entry name" value="BTAD"/>
</dbReference>
<dbReference type="InterPro" id="IPR019734">
    <property type="entry name" value="TPR_rpt"/>
</dbReference>
<dbReference type="PRINTS" id="PR00364">
    <property type="entry name" value="DISEASERSIST"/>
</dbReference>
<accession>A0ABN2CTU4</accession>
<dbReference type="CDD" id="cd15831">
    <property type="entry name" value="BTAD"/>
    <property type="match status" value="1"/>
</dbReference>
<evidence type="ECO:0000256" key="2">
    <source>
        <dbReference type="ARBA" id="ARBA00023125"/>
    </source>
</evidence>
<dbReference type="InterPro" id="IPR016032">
    <property type="entry name" value="Sig_transdc_resp-reg_C-effctor"/>
</dbReference>
<evidence type="ECO:0000313" key="7">
    <source>
        <dbReference type="Proteomes" id="UP001500190"/>
    </source>
</evidence>
<dbReference type="EMBL" id="BAAAND010000001">
    <property type="protein sequence ID" value="GAA1563287.1"/>
    <property type="molecule type" value="Genomic_DNA"/>
</dbReference>
<gene>
    <name evidence="6" type="ORF">GCM10009742_00460</name>
</gene>
<proteinExistence type="inferred from homology"/>
<dbReference type="SUPFAM" id="SSF52540">
    <property type="entry name" value="P-loop containing nucleoside triphosphate hydrolases"/>
    <property type="match status" value="1"/>
</dbReference>
<dbReference type="Gene3D" id="1.10.10.10">
    <property type="entry name" value="Winged helix-like DNA-binding domain superfamily/Winged helix DNA-binding domain"/>
    <property type="match status" value="1"/>
</dbReference>
<reference evidence="6 7" key="1">
    <citation type="journal article" date="2019" name="Int. J. Syst. Evol. Microbiol.">
        <title>The Global Catalogue of Microorganisms (GCM) 10K type strain sequencing project: providing services to taxonomists for standard genome sequencing and annotation.</title>
        <authorList>
            <consortium name="The Broad Institute Genomics Platform"/>
            <consortium name="The Broad Institute Genome Sequencing Center for Infectious Disease"/>
            <person name="Wu L."/>
            <person name="Ma J."/>
        </authorList>
    </citation>
    <scope>NUCLEOTIDE SEQUENCE [LARGE SCALE GENOMIC DNA]</scope>
    <source>
        <strain evidence="6 7">JCM 14304</strain>
    </source>
</reference>
<evidence type="ECO:0000259" key="5">
    <source>
        <dbReference type="SMART" id="SM01043"/>
    </source>
</evidence>
<dbReference type="Pfam" id="PF00931">
    <property type="entry name" value="NB-ARC"/>
    <property type="match status" value="1"/>
</dbReference>
<sequence length="886" mass="95628">MVRFRILGSVGVVAGQSELVIPGERVRTLLAALLLRADQVVPAEQLLYDVWGEDLPANPRSAMQAAVSRLRQATGAEVQHAYGGYRIALDGHELDLTQFRDRVASASAADAEERLDLLTAALRLHQGDVLRGASTGTLARRFGPGLRDEWLDVREQRAEALLLLGQVDGAAAELVALTNDSPLRERAWLFLLQALQAAGRTAEALAAYEKVRQLLADELGADPSPELRDLHQQLLDSERAAAWTARTRLPLPVTGFIGREDETTKTLDLLSDDDGLPVVVLSGLPGVGKSALATRIAHAAKPRFPDGQWFVRLRSRSVDAVLVELLGYCGISSDAVPDDPRGRADTYRELLSGRRVLLVLDDATSAAEVEAVLPNHAGCAVIVTSRSSLGELAVTAGASSVAVEVLTADEAAGFLRKTVRSTDDGALWELAGLCAGLPLALRIAAAAARTLPAAQLTSYVDRLRTDRLGRLSRSVGDQGVRESFDLSYGALPAQLRRLFGVLALHPGDDFGPGVAAALLGAGTPVAAVGLDQLAAANLLIRVGVDRYRFHDLVREYAQGLEVTGREQAAHRMLDWYLVSGLNARRVLYAGGAERYVGAIDPVVEPARPTSELDGYDWFDTEWDNLVAAIYWAGTHGHSNRCWQLAGTTWPYISHRRRWQDHRALYLFAIERARAERRPDGEALMLGWLGSAQIYARDRAAASATFAEMRRLSRAIADRSAEAIAVRGSALVLHWQNDAAAALALYRETLELHDQLIGRAESLNNIADCLYRLGDLEAARSAAVQAIRTYESVNSRHGIAIANGTLAEICLVQGDLEAAERLISSSLAIVRELGAVVLEAEGTAVLALIHESAQRQDLARKTARQAADLLQDAGANVFVARIAHLLP</sequence>
<dbReference type="InterPro" id="IPR011990">
    <property type="entry name" value="TPR-like_helical_dom_sf"/>
</dbReference>
<evidence type="ECO:0000259" key="4">
    <source>
        <dbReference type="SMART" id="SM00862"/>
    </source>
</evidence>
<dbReference type="Gene3D" id="3.40.50.300">
    <property type="entry name" value="P-loop containing nucleotide triphosphate hydrolases"/>
    <property type="match status" value="1"/>
</dbReference>
<keyword evidence="7" id="KW-1185">Reference proteome</keyword>
<evidence type="ECO:0000256" key="1">
    <source>
        <dbReference type="ARBA" id="ARBA00005820"/>
    </source>
</evidence>
<protein>
    <submittedName>
        <fullName evidence="6">BTAD domain-containing putative transcriptional regulator</fullName>
    </submittedName>
</protein>
<name>A0ABN2CTU4_9ACTN</name>
<comment type="similarity">
    <text evidence="1">Belongs to the AfsR/DnrI/RedD regulatory family.</text>
</comment>
<dbReference type="Proteomes" id="UP001500190">
    <property type="component" value="Unassembled WGS sequence"/>
</dbReference>